<dbReference type="PROSITE" id="PS50930">
    <property type="entry name" value="HTH_LYTTR"/>
    <property type="match status" value="1"/>
</dbReference>
<dbReference type="InterPro" id="IPR007492">
    <property type="entry name" value="LytTR_DNA-bd_dom"/>
</dbReference>
<gene>
    <name evidence="2" type="primary">rgbR_2</name>
    <name evidence="2" type="ORF">SAMEA1402399_03550</name>
</gene>
<sequence length="107" mass="12773">MKKIKINLTHTKSNLAKKYIEVQKKNMLIHTKNKTFDAICILEKIEKDLNIEELVRCHKSYIINLNYVENIKSNTAILDSQEEVPISRYRYKDIKERFLKFIGDRIC</sequence>
<feature type="domain" description="HTH LytTR-type" evidence="1">
    <location>
        <begin position="19"/>
        <end position="100"/>
    </location>
</feature>
<proteinExistence type="predicted"/>
<dbReference type="InterPro" id="IPR046947">
    <property type="entry name" value="LytR-like"/>
</dbReference>
<dbReference type="PANTHER" id="PTHR37299:SF1">
    <property type="entry name" value="STAGE 0 SPORULATION PROTEIN A HOMOLOG"/>
    <property type="match status" value="1"/>
</dbReference>
<dbReference type="Pfam" id="PF04397">
    <property type="entry name" value="LytTR"/>
    <property type="match status" value="1"/>
</dbReference>
<dbReference type="SMART" id="SM00850">
    <property type="entry name" value="LytTR"/>
    <property type="match status" value="1"/>
</dbReference>
<dbReference type="Gene3D" id="2.40.50.1020">
    <property type="entry name" value="LytTr DNA-binding domain"/>
    <property type="match status" value="1"/>
</dbReference>
<reference evidence="2 3" key="1">
    <citation type="submission" date="2019-02" db="EMBL/GenBank/DDBJ databases">
        <authorList>
            <consortium name="Pathogen Informatics"/>
        </authorList>
    </citation>
    <scope>NUCLEOTIDE SEQUENCE [LARGE SCALE GENOMIC DNA]</scope>
    <source>
        <strain evidence="3">clo34</strain>
    </source>
</reference>
<accession>A0AB74QGD2</accession>
<dbReference type="AlphaFoldDB" id="A0AB74QGD2"/>
<evidence type="ECO:0000259" key="1">
    <source>
        <dbReference type="PROSITE" id="PS50930"/>
    </source>
</evidence>
<dbReference type="GO" id="GO:0003677">
    <property type="term" value="F:DNA binding"/>
    <property type="evidence" value="ECO:0007669"/>
    <property type="project" value="InterPro"/>
</dbReference>
<dbReference type="GO" id="GO:0000156">
    <property type="term" value="F:phosphorelay response regulator activity"/>
    <property type="evidence" value="ECO:0007669"/>
    <property type="project" value="InterPro"/>
</dbReference>
<protein>
    <submittedName>
        <fullName evidence="2">Two-component response regulator VirR-like</fullName>
    </submittedName>
</protein>
<dbReference type="RefSeq" id="WP_009903518.1">
    <property type="nucleotide sequence ID" value="NZ_BIWN01000015.1"/>
</dbReference>
<dbReference type="Proteomes" id="UP000411588">
    <property type="component" value="Unassembled WGS sequence"/>
</dbReference>
<dbReference type="PANTHER" id="PTHR37299">
    <property type="entry name" value="TRANSCRIPTIONAL REGULATOR-RELATED"/>
    <property type="match status" value="1"/>
</dbReference>
<organism evidence="2 3">
    <name type="scientific">Clostridioides difficile</name>
    <name type="common">Peptoclostridium difficile</name>
    <dbReference type="NCBI Taxonomy" id="1496"/>
    <lineage>
        <taxon>Bacteria</taxon>
        <taxon>Bacillati</taxon>
        <taxon>Bacillota</taxon>
        <taxon>Clostridia</taxon>
        <taxon>Peptostreptococcales</taxon>
        <taxon>Peptostreptococcaceae</taxon>
        <taxon>Clostridioides</taxon>
    </lineage>
</organism>
<evidence type="ECO:0000313" key="2">
    <source>
        <dbReference type="EMBL" id="VFD35462.1"/>
    </source>
</evidence>
<dbReference type="EMBL" id="CAADAN010000017">
    <property type="protein sequence ID" value="VFD35462.1"/>
    <property type="molecule type" value="Genomic_DNA"/>
</dbReference>
<name>A0AB74QGD2_CLODI</name>
<evidence type="ECO:0000313" key="3">
    <source>
        <dbReference type="Proteomes" id="UP000411588"/>
    </source>
</evidence>
<comment type="caution">
    <text evidence="2">The sequence shown here is derived from an EMBL/GenBank/DDBJ whole genome shotgun (WGS) entry which is preliminary data.</text>
</comment>